<dbReference type="KEGG" id="mut:GVT53_17120"/>
<name>A0A6G7J6R9_9FLAO</name>
<dbReference type="InterPro" id="IPR054271">
    <property type="entry name" value="DUF7002"/>
</dbReference>
<evidence type="ECO:0008006" key="3">
    <source>
        <dbReference type="Google" id="ProtNLM"/>
    </source>
</evidence>
<keyword evidence="2" id="KW-1185">Reference proteome</keyword>
<gene>
    <name evidence="1" type="ORF">GVT53_17120</name>
</gene>
<reference evidence="1 2" key="1">
    <citation type="submission" date="2020-02" db="EMBL/GenBank/DDBJ databases">
        <title>Complete genome of Muricauda sp. 501str8.</title>
        <authorList>
            <person name="Dong B."/>
            <person name="Zhu S."/>
            <person name="Yang J."/>
            <person name="Chen J."/>
        </authorList>
    </citation>
    <scope>NUCLEOTIDE SEQUENCE [LARGE SCALE GENOMIC DNA]</scope>
    <source>
        <strain evidence="1 2">501str8</strain>
    </source>
</reference>
<dbReference type="RefSeq" id="WP_166249705.1">
    <property type="nucleotide sequence ID" value="NZ_CP049616.1"/>
</dbReference>
<sequence length="211" mass="23813">MELDILLNKIPYVYHLTASNNIPHISKSRLLHSTTTLVNASQLSPDEKNEFVRNRRPNHVIINVDGASIAIRDQAPISIKSLNKCLQNGASARDFIKLLNDRVFFWPSIKRLNTHFTRYSHEGPRILRVPLEDLIDANEDILLCHLNSGATRCHPKWGGAPPPRDLNTFKTVEDYNEGIGRLAEITVIDTCIIPESAMISSNPNGPWIDFE</sequence>
<evidence type="ECO:0000313" key="1">
    <source>
        <dbReference type="EMBL" id="QII46329.1"/>
    </source>
</evidence>
<accession>A0A6G7J6R9</accession>
<protein>
    <recommendedName>
        <fullName evidence="3">DUF4433 domain-containing protein</fullName>
    </recommendedName>
</protein>
<organism evidence="1 2">
    <name type="scientific">Flagellimonas oceani</name>
    <dbReference type="NCBI Taxonomy" id="2698672"/>
    <lineage>
        <taxon>Bacteria</taxon>
        <taxon>Pseudomonadati</taxon>
        <taxon>Bacteroidota</taxon>
        <taxon>Flavobacteriia</taxon>
        <taxon>Flavobacteriales</taxon>
        <taxon>Flavobacteriaceae</taxon>
        <taxon>Flagellimonas</taxon>
    </lineage>
</organism>
<dbReference type="EMBL" id="CP049616">
    <property type="protein sequence ID" value="QII46329.1"/>
    <property type="molecule type" value="Genomic_DNA"/>
</dbReference>
<proteinExistence type="predicted"/>
<dbReference type="Proteomes" id="UP000502928">
    <property type="component" value="Chromosome"/>
</dbReference>
<evidence type="ECO:0000313" key="2">
    <source>
        <dbReference type="Proteomes" id="UP000502928"/>
    </source>
</evidence>
<dbReference type="Pfam" id="PF22531">
    <property type="entry name" value="DUF7002"/>
    <property type="match status" value="1"/>
</dbReference>
<dbReference type="AlphaFoldDB" id="A0A6G7J6R9"/>